<feature type="non-terminal residue" evidence="2">
    <location>
        <position position="1"/>
    </location>
</feature>
<dbReference type="Proteomes" id="UP001310387">
    <property type="component" value="Unassembled WGS sequence"/>
</dbReference>
<protein>
    <submittedName>
        <fullName evidence="2">Uncharacterized protein</fullName>
    </submittedName>
</protein>
<reference evidence="2" key="2">
    <citation type="submission" date="2024-02" db="EMBL/GenBank/DDBJ databases">
        <authorList>
            <person name="Prathaban M."/>
            <person name="Mythili R."/>
            <person name="Sharmila Devi N."/>
            <person name="Sobanaa M."/>
            <person name="Prathiviraj R."/>
            <person name="Selvin J."/>
        </authorList>
    </citation>
    <scope>NUCLEOTIDE SEQUENCE</scope>
    <source>
        <strain evidence="2">MP1014</strain>
    </source>
</reference>
<comment type="caution">
    <text evidence="2">The sequence shown here is derived from an EMBL/GenBank/DDBJ whole genome shotgun (WGS) entry which is preliminary data.</text>
</comment>
<dbReference type="EMBL" id="JBAGLP010000074">
    <property type="protein sequence ID" value="MEG3613547.1"/>
    <property type="molecule type" value="Genomic_DNA"/>
</dbReference>
<name>A0ABU7Z262_9MICO</name>
<reference evidence="2" key="1">
    <citation type="journal article" date="2024" name="Antonie Van Leeuwenhoek">
        <title>Isoptericola haloaureus sp. nov., a dimorphic actinobacterium isolated from mangrove sediments of southeast India, implicating biosaline agricultural significance through nitrogen fixation and salt tolerance genes.</title>
        <authorList>
            <person name="Prathaban M."/>
            <person name="Prathiviraj R."/>
            <person name="Ravichandran M."/>
            <person name="Natarajan S.D."/>
            <person name="Sobanaa M."/>
            <person name="Hari Krishna Kumar S."/>
            <person name="Chandrasekar V."/>
            <person name="Selvin J."/>
        </authorList>
    </citation>
    <scope>NUCLEOTIDE SEQUENCE</scope>
    <source>
        <strain evidence="2">MP1014</strain>
    </source>
</reference>
<gene>
    <name evidence="2" type="ORF">V5O49_00235</name>
</gene>
<dbReference type="RefSeq" id="WP_332900461.1">
    <property type="nucleotide sequence ID" value="NZ_JBAGLP010000074.1"/>
</dbReference>
<evidence type="ECO:0000256" key="1">
    <source>
        <dbReference type="SAM" id="MobiDB-lite"/>
    </source>
</evidence>
<sequence>DPLAWEPLELDLTASQFVTRSWTNDQSADQTTIDLRADEEPATLTYTIEVMESDTVLHESADPARSGRVTVTHPKTGADTHPLYRPLHGTYNAIGDHAADE</sequence>
<feature type="non-terminal residue" evidence="2">
    <location>
        <position position="101"/>
    </location>
</feature>
<organism evidence="2 3">
    <name type="scientific">Isoptericola haloaureus</name>
    <dbReference type="NCBI Taxonomy" id="1542902"/>
    <lineage>
        <taxon>Bacteria</taxon>
        <taxon>Bacillati</taxon>
        <taxon>Actinomycetota</taxon>
        <taxon>Actinomycetes</taxon>
        <taxon>Micrococcales</taxon>
        <taxon>Promicromonosporaceae</taxon>
        <taxon>Isoptericola</taxon>
    </lineage>
</organism>
<evidence type="ECO:0000313" key="3">
    <source>
        <dbReference type="Proteomes" id="UP001310387"/>
    </source>
</evidence>
<evidence type="ECO:0000313" key="2">
    <source>
        <dbReference type="EMBL" id="MEG3613547.1"/>
    </source>
</evidence>
<keyword evidence="3" id="KW-1185">Reference proteome</keyword>
<feature type="region of interest" description="Disordered" evidence="1">
    <location>
        <begin position="58"/>
        <end position="89"/>
    </location>
</feature>
<proteinExistence type="predicted"/>
<accession>A0ABU7Z262</accession>